<organism evidence="2 3">
    <name type="scientific">Pseudobythopirellula maris</name>
    <dbReference type="NCBI Taxonomy" id="2527991"/>
    <lineage>
        <taxon>Bacteria</taxon>
        <taxon>Pseudomonadati</taxon>
        <taxon>Planctomycetota</taxon>
        <taxon>Planctomycetia</taxon>
        <taxon>Pirellulales</taxon>
        <taxon>Lacipirellulaceae</taxon>
        <taxon>Pseudobythopirellula</taxon>
    </lineage>
</organism>
<evidence type="ECO:0000313" key="2">
    <source>
        <dbReference type="EMBL" id="TWT89703.1"/>
    </source>
</evidence>
<evidence type="ECO:0000256" key="1">
    <source>
        <dbReference type="SAM" id="MobiDB-lite"/>
    </source>
</evidence>
<feature type="region of interest" description="Disordered" evidence="1">
    <location>
        <begin position="210"/>
        <end position="235"/>
    </location>
</feature>
<comment type="caution">
    <text evidence="2">The sequence shown here is derived from an EMBL/GenBank/DDBJ whole genome shotgun (WGS) entry which is preliminary data.</text>
</comment>
<evidence type="ECO:0000313" key="3">
    <source>
        <dbReference type="Proteomes" id="UP000315440"/>
    </source>
</evidence>
<sequence length="1305" mass="139993">MRLMAPAPQHSHWKRITQIALWVIVVWGVAPLARAQSAAEAADPMTTRLRVAWGGGEPTEWRGRLYTPSGELTRLQPLGAERDSPGAVWLEGGEVRIESPSPRGRDALDITVAGPPDTRLVLELTPPGGKTRVVESTVGRLRSGSLFEQLDDLGNRALIHRAADDKLRIKTDRESLVFNPGEDFRFELIAAIDGLAPGGATDVEASLGRGRAGPSVWTQPASRLETPTDGGPPRLELSVPLPSEEGVYRLELRATRPAGFTDRFRPNAASRVLAARVIQLVVFDRARRPAPPSDWRQVYAFHPGSPRWRDRLPDWVGWRRLPWFSDQPIGSGPAAFAAGGEGERFALLPPTDKRGQAHWQAYPLPVARPNTPHVVEVDYPTDRRQRLTISVADLDAGGRVSSLTAGATIEIDRWSVRPGIETARYLFWPRTSSPLLVVSNGAEGDARYSSVRLLEGVPGEALDETPASDRLIALHAADADLPRLLGASLAMAADGGYLVEDTQTWFEAAERLADRVQLAGANGAVVAVAGDGGSLYKSRVFGAAPRYDRRAWESGVDDARRVEPLDLLLNAFDRRGLRLVPEIAFDGVLPRLERMRREAGGDDRVATVTDPVTGANVYDATSDAVAKEMLAAVEEVASRFAGRTPLTGVAVRLGDRGHAVLASEACGLGRESVDRFLAEHGLAWPEGAPRTQASHAELIFRSQRQPWLAWRVKQIDRLYAAMADRLAEQNEQASLILVGDGLLDRPRLRAALRPRLGQAASPGGALEAYGIQGERLAERAMVASPALIASHEAAAERAIASAWLASDESSAGFNAACLAGRRQTQTLKNASDLPRFGAGGDVTVECVEATPHARRGFYADRLLGGADGCLIDGGAAIEPLLDAETIRLRRLLASSPPGSADARAVMTQQPLSAVALASKDGQATTLCVINESPWPCEAGVTIEAPRPCRANSPSGDSLYDAFYDAGRHALSLTLPAYGTHTYRFTTAGVKPIGVRAKPDPRGRETLVAALADLQSRDQRARSSFDAIPDPSFESPGPAEGAWPVALSRENHSAGVSDIDATDGDRCLRLMAAPSAANAGAAAVVVGPHFPTPATGQLAIVFQAKPRSFSPDSELVVSFERPGGGYRSETVLGAAQLAPGPSSQLHQPQGVAPSDEAVWRPFVFAVDDLPLDGGPLRLRFELRGTGDVCIDDLQADQLILPLEFYAEDLKPQKLALVRAFHAAEAALEEGRLVDCLRVLDSYWPQFVVRHFPPAGGVSGVASRPPVAPGPVDGDPAVDDSENAEAEEAETPSIGERLWRYLPGFVR</sequence>
<protein>
    <submittedName>
        <fullName evidence="2">Uncharacterized protein</fullName>
    </submittedName>
</protein>
<feature type="region of interest" description="Disordered" evidence="1">
    <location>
        <begin position="1258"/>
        <end position="1290"/>
    </location>
</feature>
<keyword evidence="3" id="KW-1185">Reference proteome</keyword>
<accession>A0A5C5ZU79</accession>
<name>A0A5C5ZU79_9BACT</name>
<gene>
    <name evidence="2" type="ORF">Mal64_00820</name>
</gene>
<proteinExistence type="predicted"/>
<feature type="compositionally biased region" description="Acidic residues" evidence="1">
    <location>
        <begin position="1274"/>
        <end position="1288"/>
    </location>
</feature>
<dbReference type="EMBL" id="SJPQ01000001">
    <property type="protein sequence ID" value="TWT89703.1"/>
    <property type="molecule type" value="Genomic_DNA"/>
</dbReference>
<reference evidence="2 3" key="1">
    <citation type="submission" date="2019-02" db="EMBL/GenBank/DDBJ databases">
        <title>Deep-cultivation of Planctomycetes and their phenomic and genomic characterization uncovers novel biology.</title>
        <authorList>
            <person name="Wiegand S."/>
            <person name="Jogler M."/>
            <person name="Boedeker C."/>
            <person name="Pinto D."/>
            <person name="Vollmers J."/>
            <person name="Rivas-Marin E."/>
            <person name="Kohn T."/>
            <person name="Peeters S.H."/>
            <person name="Heuer A."/>
            <person name="Rast P."/>
            <person name="Oberbeckmann S."/>
            <person name="Bunk B."/>
            <person name="Jeske O."/>
            <person name="Meyerdierks A."/>
            <person name="Storesund J.E."/>
            <person name="Kallscheuer N."/>
            <person name="Luecker S."/>
            <person name="Lage O.M."/>
            <person name="Pohl T."/>
            <person name="Merkel B.J."/>
            <person name="Hornburger P."/>
            <person name="Mueller R.-W."/>
            <person name="Bruemmer F."/>
            <person name="Labrenz M."/>
            <person name="Spormann A.M."/>
            <person name="Op Den Camp H."/>
            <person name="Overmann J."/>
            <person name="Amann R."/>
            <person name="Jetten M.S.M."/>
            <person name="Mascher T."/>
            <person name="Medema M.H."/>
            <person name="Devos D.P."/>
            <person name="Kaster A.-K."/>
            <person name="Ovreas L."/>
            <person name="Rohde M."/>
            <person name="Galperin M.Y."/>
            <person name="Jogler C."/>
        </authorList>
    </citation>
    <scope>NUCLEOTIDE SEQUENCE [LARGE SCALE GENOMIC DNA]</scope>
    <source>
        <strain evidence="2 3">Mal64</strain>
    </source>
</reference>
<dbReference type="Proteomes" id="UP000315440">
    <property type="component" value="Unassembled WGS sequence"/>
</dbReference>